<evidence type="ECO:0000313" key="13">
    <source>
        <dbReference type="Proteomes" id="UP000001235"/>
    </source>
</evidence>
<dbReference type="Gene3D" id="3.40.50.10860">
    <property type="entry name" value="Leucine Dehydrogenase, chain A, domain 1"/>
    <property type="match status" value="1"/>
</dbReference>
<proteinExistence type="inferred from homology"/>
<dbReference type="InterPro" id="IPR036291">
    <property type="entry name" value="NAD(P)-bd_dom_sf"/>
</dbReference>
<dbReference type="NCBIfam" id="TIGR00507">
    <property type="entry name" value="aroE"/>
    <property type="match status" value="1"/>
</dbReference>
<dbReference type="KEGG" id="gca:Galf_2091"/>
<dbReference type="GO" id="GO:0009073">
    <property type="term" value="P:aromatic amino acid family biosynthetic process"/>
    <property type="evidence" value="ECO:0007669"/>
    <property type="project" value="UniProtKB-KW"/>
</dbReference>
<feature type="binding site" evidence="8">
    <location>
        <position position="87"/>
    </location>
    <ligand>
        <name>shikimate</name>
        <dbReference type="ChEBI" id="CHEBI:36208"/>
    </ligand>
</feature>
<dbReference type="EMBL" id="CP002159">
    <property type="protein sequence ID" value="ADL56096.1"/>
    <property type="molecule type" value="Genomic_DNA"/>
</dbReference>
<dbReference type="STRING" id="395494.Galf_2091"/>
<feature type="binding site" evidence="8">
    <location>
        <position position="211"/>
    </location>
    <ligand>
        <name>NADP(+)</name>
        <dbReference type="ChEBI" id="CHEBI:58349"/>
    </ligand>
</feature>
<dbReference type="InterPro" id="IPR011342">
    <property type="entry name" value="Shikimate_DH"/>
</dbReference>
<name>D9SI06_GALCS</name>
<evidence type="ECO:0000259" key="11">
    <source>
        <dbReference type="Pfam" id="PF18317"/>
    </source>
</evidence>
<comment type="function">
    <text evidence="8">Involved in the biosynthesis of the chorismate, which leads to the biosynthesis of aromatic amino acids. Catalyzes the reversible NADPH linked reduction of 3-dehydroshikimate (DHSA) to yield shikimate (SA).</text>
</comment>
<dbReference type="GO" id="GO:0008652">
    <property type="term" value="P:amino acid biosynthetic process"/>
    <property type="evidence" value="ECO:0007669"/>
    <property type="project" value="UniProtKB-KW"/>
</dbReference>
<dbReference type="Pfam" id="PF01488">
    <property type="entry name" value="Shikimate_DH"/>
    <property type="match status" value="1"/>
</dbReference>
<reference evidence="12 13" key="1">
    <citation type="submission" date="2010-08" db="EMBL/GenBank/DDBJ databases">
        <title>Complete sequence of Gallionella capsiferriformans ES-2.</title>
        <authorList>
            <consortium name="US DOE Joint Genome Institute"/>
            <person name="Lucas S."/>
            <person name="Copeland A."/>
            <person name="Lapidus A."/>
            <person name="Cheng J.-F."/>
            <person name="Bruce D."/>
            <person name="Goodwin L."/>
            <person name="Pitluck S."/>
            <person name="Chertkov O."/>
            <person name="Davenport K.W."/>
            <person name="Detter J.C."/>
            <person name="Han C."/>
            <person name="Tapia R."/>
            <person name="Land M."/>
            <person name="Hauser L."/>
            <person name="Chang Y.-J."/>
            <person name="Jeffries C."/>
            <person name="Kyrpides N."/>
            <person name="Ivanova N."/>
            <person name="Mikhailova N."/>
            <person name="Shelobolina E.S."/>
            <person name="Picardal F."/>
            <person name="Roden E."/>
            <person name="Emerson D."/>
            <person name="Woyke T."/>
        </authorList>
    </citation>
    <scope>NUCLEOTIDE SEQUENCE [LARGE SCALE GENOMIC DNA]</scope>
    <source>
        <strain evidence="12 13">ES-2</strain>
    </source>
</reference>
<sequence>MTDRYAVLGNPISHSKSPMIHSLFAKQTGQDLCYEAIEAPLDGFAATIERLRHGGYQGCNVTVPFKFEAYHCATELSARAKAAQAVNTLSFEGDKIIGDNTDGAGLVRDIEQNIGISLAEKNILLMGAGGASYGVVLPLLTAGAKLTIANRTASKAVELAAQFSAVTGGGYENLAELQFDVIINATSAGLTDSEVPLPEGIFAEGALAYDMMYGRETPFIKFAREQGAQVADGLGMLVEQAAEAFFIWRGVRPDTLPVITALRG</sequence>
<dbReference type="InterPro" id="IPR046346">
    <property type="entry name" value="Aminoacid_DH-like_N_sf"/>
</dbReference>
<evidence type="ECO:0000259" key="10">
    <source>
        <dbReference type="Pfam" id="PF08501"/>
    </source>
</evidence>
<feature type="binding site" evidence="8">
    <location>
        <position position="233"/>
    </location>
    <ligand>
        <name>NADP(+)</name>
        <dbReference type="ChEBI" id="CHEBI:58349"/>
    </ligand>
</feature>
<dbReference type="RefSeq" id="WP_013294028.1">
    <property type="nucleotide sequence ID" value="NC_014394.1"/>
</dbReference>
<dbReference type="GO" id="GO:0004764">
    <property type="term" value="F:shikimate 3-dehydrogenase (NADP+) activity"/>
    <property type="evidence" value="ECO:0007669"/>
    <property type="project" value="UniProtKB-UniRule"/>
</dbReference>
<evidence type="ECO:0000256" key="8">
    <source>
        <dbReference type="HAMAP-Rule" id="MF_00222"/>
    </source>
</evidence>
<feature type="binding site" evidence="8">
    <location>
        <begin position="15"/>
        <end position="17"/>
    </location>
    <ligand>
        <name>shikimate</name>
        <dbReference type="ChEBI" id="CHEBI:36208"/>
    </ligand>
</feature>
<feature type="active site" description="Proton acceptor" evidence="8">
    <location>
        <position position="66"/>
    </location>
</feature>
<dbReference type="GO" id="GO:0005829">
    <property type="term" value="C:cytosol"/>
    <property type="evidence" value="ECO:0007669"/>
    <property type="project" value="TreeGrafter"/>
</dbReference>
<protein>
    <recommendedName>
        <fullName evidence="2 8">Shikimate dehydrogenase (NADP(+))</fullName>
        <shortName evidence="8">SDH</shortName>
        <ecNumber evidence="2 8">1.1.1.25</ecNumber>
    </recommendedName>
</protein>
<evidence type="ECO:0000256" key="2">
    <source>
        <dbReference type="ARBA" id="ARBA00012962"/>
    </source>
</evidence>
<dbReference type="Pfam" id="PF08501">
    <property type="entry name" value="Shikimate_dh_N"/>
    <property type="match status" value="1"/>
</dbReference>
<comment type="pathway">
    <text evidence="1 8">Metabolic intermediate biosynthesis; chorismate biosynthesis; chorismate from D-erythrose 4-phosphate and phosphoenolpyruvate: step 4/7.</text>
</comment>
<keyword evidence="3 8" id="KW-0028">Amino-acid biosynthesis</keyword>
<feature type="binding site" evidence="8">
    <location>
        <position position="240"/>
    </location>
    <ligand>
        <name>shikimate</name>
        <dbReference type="ChEBI" id="CHEBI:36208"/>
    </ligand>
</feature>
<gene>
    <name evidence="8" type="primary">aroE</name>
    <name evidence="12" type="ordered locus">Galf_2091</name>
</gene>
<evidence type="ECO:0000256" key="7">
    <source>
        <dbReference type="ARBA" id="ARBA00049442"/>
    </source>
</evidence>
<dbReference type="InterPro" id="IPR022893">
    <property type="entry name" value="Shikimate_DH_fam"/>
</dbReference>
<evidence type="ECO:0000256" key="1">
    <source>
        <dbReference type="ARBA" id="ARBA00004871"/>
    </source>
</evidence>
<dbReference type="SUPFAM" id="SSF53223">
    <property type="entry name" value="Aminoacid dehydrogenase-like, N-terminal domain"/>
    <property type="match status" value="1"/>
</dbReference>
<dbReference type="OrthoDB" id="9776868at2"/>
<dbReference type="FunFam" id="3.40.50.10860:FF:000006">
    <property type="entry name" value="Shikimate dehydrogenase (NADP(+))"/>
    <property type="match status" value="1"/>
</dbReference>
<keyword evidence="5 8" id="KW-0560">Oxidoreductase</keyword>
<dbReference type="eggNOG" id="COG0169">
    <property type="taxonomic scope" value="Bacteria"/>
</dbReference>
<comment type="caution">
    <text evidence="8">Lacks conserved residue(s) required for the propagation of feature annotation.</text>
</comment>
<keyword evidence="6 8" id="KW-0057">Aromatic amino acid biosynthesis</keyword>
<feature type="binding site" evidence="8">
    <location>
        <begin position="127"/>
        <end position="131"/>
    </location>
    <ligand>
        <name>NADP(+)</name>
        <dbReference type="ChEBI" id="CHEBI:58349"/>
    </ligand>
</feature>
<dbReference type="GO" id="GO:0019632">
    <property type="term" value="P:shikimate metabolic process"/>
    <property type="evidence" value="ECO:0007669"/>
    <property type="project" value="InterPro"/>
</dbReference>
<evidence type="ECO:0000313" key="12">
    <source>
        <dbReference type="EMBL" id="ADL56096.1"/>
    </source>
</evidence>
<evidence type="ECO:0000256" key="5">
    <source>
        <dbReference type="ARBA" id="ARBA00023002"/>
    </source>
</evidence>
<feature type="binding site" evidence="8">
    <location>
        <position position="62"/>
    </location>
    <ligand>
        <name>shikimate</name>
        <dbReference type="ChEBI" id="CHEBI:36208"/>
    </ligand>
</feature>
<dbReference type="AlphaFoldDB" id="D9SI06"/>
<dbReference type="Proteomes" id="UP000001235">
    <property type="component" value="Chromosome"/>
</dbReference>
<dbReference type="PANTHER" id="PTHR21089">
    <property type="entry name" value="SHIKIMATE DEHYDROGENASE"/>
    <property type="match status" value="1"/>
</dbReference>
<comment type="subunit">
    <text evidence="8">Homodimer.</text>
</comment>
<dbReference type="PANTHER" id="PTHR21089:SF1">
    <property type="entry name" value="BIFUNCTIONAL 3-DEHYDROQUINATE DEHYDRATASE_SHIKIMATE DEHYDROGENASE, CHLOROPLASTIC"/>
    <property type="match status" value="1"/>
</dbReference>
<feature type="domain" description="Quinate/shikimate 5-dehydrogenase/glutamyl-tRNA reductase" evidence="9">
    <location>
        <begin position="115"/>
        <end position="188"/>
    </location>
</feature>
<dbReference type="InterPro" id="IPR013708">
    <property type="entry name" value="Shikimate_DH-bd_N"/>
</dbReference>
<feature type="domain" description="Shikimate dehydrogenase substrate binding N-terminal" evidence="10">
    <location>
        <begin position="7"/>
        <end position="89"/>
    </location>
</feature>
<dbReference type="SUPFAM" id="SSF51735">
    <property type="entry name" value="NAD(P)-binding Rossmann-fold domains"/>
    <property type="match status" value="1"/>
</dbReference>
<dbReference type="UniPathway" id="UPA00053">
    <property type="reaction ID" value="UER00087"/>
</dbReference>
<accession>D9SI06</accession>
<feature type="domain" description="SDH C-terminal" evidence="11">
    <location>
        <begin position="233"/>
        <end position="263"/>
    </location>
</feature>
<keyword evidence="4 8" id="KW-0521">NADP</keyword>
<dbReference type="InterPro" id="IPR006151">
    <property type="entry name" value="Shikm_DH/Glu-tRNA_Rdtase"/>
</dbReference>
<evidence type="ECO:0000256" key="3">
    <source>
        <dbReference type="ARBA" id="ARBA00022605"/>
    </source>
</evidence>
<organism evidence="12 13">
    <name type="scientific">Gallionella capsiferriformans (strain ES-2)</name>
    <name type="common">Gallionella ferruginea capsiferriformans (strain ES-2)</name>
    <dbReference type="NCBI Taxonomy" id="395494"/>
    <lineage>
        <taxon>Bacteria</taxon>
        <taxon>Pseudomonadati</taxon>
        <taxon>Pseudomonadota</taxon>
        <taxon>Betaproteobacteria</taxon>
        <taxon>Nitrosomonadales</taxon>
        <taxon>Gallionellaceae</taxon>
        <taxon>Gallionella</taxon>
    </lineage>
</organism>
<evidence type="ECO:0000259" key="9">
    <source>
        <dbReference type="Pfam" id="PF01488"/>
    </source>
</evidence>
<dbReference type="HOGENOM" id="CLU_044063_2_1_4"/>
<feature type="binding site" evidence="8">
    <location>
        <begin position="150"/>
        <end position="155"/>
    </location>
    <ligand>
        <name>NADP(+)</name>
        <dbReference type="ChEBI" id="CHEBI:58349"/>
    </ligand>
</feature>
<dbReference type="GO" id="GO:0009423">
    <property type="term" value="P:chorismate biosynthetic process"/>
    <property type="evidence" value="ECO:0007669"/>
    <property type="project" value="UniProtKB-UniRule"/>
</dbReference>
<dbReference type="InterPro" id="IPR041121">
    <property type="entry name" value="SDH_C"/>
</dbReference>
<dbReference type="EC" id="1.1.1.25" evidence="2 8"/>
<dbReference type="NCBIfam" id="NF001310">
    <property type="entry name" value="PRK00258.1-2"/>
    <property type="match status" value="1"/>
</dbReference>
<evidence type="ECO:0000256" key="6">
    <source>
        <dbReference type="ARBA" id="ARBA00023141"/>
    </source>
</evidence>
<feature type="binding site" evidence="8">
    <location>
        <position position="213"/>
    </location>
    <ligand>
        <name>shikimate</name>
        <dbReference type="ChEBI" id="CHEBI:36208"/>
    </ligand>
</feature>
<evidence type="ECO:0000256" key="4">
    <source>
        <dbReference type="ARBA" id="ARBA00022857"/>
    </source>
</evidence>
<dbReference type="Gene3D" id="3.40.50.720">
    <property type="entry name" value="NAD(P)-binding Rossmann-like Domain"/>
    <property type="match status" value="1"/>
</dbReference>
<dbReference type="HAMAP" id="MF_00222">
    <property type="entry name" value="Shikimate_DH_AroE"/>
    <property type="match status" value="1"/>
</dbReference>
<comment type="catalytic activity">
    <reaction evidence="7 8">
        <text>shikimate + NADP(+) = 3-dehydroshikimate + NADPH + H(+)</text>
        <dbReference type="Rhea" id="RHEA:17737"/>
        <dbReference type="ChEBI" id="CHEBI:15378"/>
        <dbReference type="ChEBI" id="CHEBI:16630"/>
        <dbReference type="ChEBI" id="CHEBI:36208"/>
        <dbReference type="ChEBI" id="CHEBI:57783"/>
        <dbReference type="ChEBI" id="CHEBI:58349"/>
        <dbReference type="EC" id="1.1.1.25"/>
    </reaction>
</comment>
<feature type="binding site" evidence="8">
    <location>
        <position position="102"/>
    </location>
    <ligand>
        <name>shikimate</name>
        <dbReference type="ChEBI" id="CHEBI:36208"/>
    </ligand>
</feature>
<dbReference type="CDD" id="cd01065">
    <property type="entry name" value="NAD_bind_Shikimate_DH"/>
    <property type="match status" value="1"/>
</dbReference>
<dbReference type="Pfam" id="PF18317">
    <property type="entry name" value="SDH_C"/>
    <property type="match status" value="1"/>
</dbReference>
<dbReference type="GO" id="GO:0050661">
    <property type="term" value="F:NADP binding"/>
    <property type="evidence" value="ECO:0007669"/>
    <property type="project" value="InterPro"/>
</dbReference>
<comment type="similarity">
    <text evidence="8">Belongs to the shikimate dehydrogenase family.</text>
</comment>
<keyword evidence="13" id="KW-1185">Reference proteome</keyword>